<dbReference type="HOGENOM" id="CLU_034846_0_0_3"/>
<dbReference type="Proteomes" id="UP000017396">
    <property type="component" value="Chromosome"/>
</dbReference>
<evidence type="ECO:0000313" key="1">
    <source>
        <dbReference type="EMBL" id="AGY57224.1"/>
    </source>
</evidence>
<reference evidence="1 2" key="1">
    <citation type="journal article" date="2013" name="PLoS ONE">
        <title>Cultivation and Complete Genome Sequencing of Gloeobacter kilaueensis sp. nov., from a Lava Cave in Kilauea Caldera, Hawai'i.</title>
        <authorList>
            <person name="Saw J.H."/>
            <person name="Schatz M."/>
            <person name="Brown M.V."/>
            <person name="Kunkel D.D."/>
            <person name="Foster J.S."/>
            <person name="Shick H."/>
            <person name="Christensen S."/>
            <person name="Hou S."/>
            <person name="Wan X."/>
            <person name="Donachie S.P."/>
        </authorList>
    </citation>
    <scope>NUCLEOTIDE SEQUENCE [LARGE SCALE GENOMIC DNA]</scope>
    <source>
        <strain evidence="2">JS</strain>
    </source>
</reference>
<dbReference type="eggNOG" id="ENOG502Z9Q5">
    <property type="taxonomic scope" value="Bacteria"/>
</dbReference>
<gene>
    <name evidence="1" type="ORF">GKIL_0978</name>
</gene>
<dbReference type="KEGG" id="glj:GKIL_0978"/>
<name>U5QHX2_GLOK1</name>
<dbReference type="STRING" id="1183438.GKIL_0978"/>
<keyword evidence="2" id="KW-1185">Reference proteome</keyword>
<dbReference type="EMBL" id="CP003587">
    <property type="protein sequence ID" value="AGY57224.1"/>
    <property type="molecule type" value="Genomic_DNA"/>
</dbReference>
<sequence length="318" mass="33339">MTADLMLNDIQVHDGDSTSDLHRPSGYGVEVVPGCLTIYNRCTNPQSRWTLRAENLSGGTQDRPLRGSGIFIFGGMTVPADADPQGGPAPTSPGGTIDLKLLTTGEIHTNGNIPPGVSNLISAGVFVGSGVKAQQVINNSPVTTYGMNDMVLDNWGNVRLWLAKQSVASHGTSGIGFVNFGNLQTLIVQGELTTYGEGARGFNLYDGTLAYAEFKSITTHGNGSIGIQTSKPFGSILVLGDVITKGGRGNSLVRGAILQLDAHALSLKPGTSGKELIVVGQAQAQREEIASLDFTAPASTVEFIMIGSEQYVDESSTE</sequence>
<accession>U5QHX2</accession>
<protein>
    <submittedName>
        <fullName evidence="1">Uncharacterized protein</fullName>
    </submittedName>
</protein>
<proteinExistence type="predicted"/>
<dbReference type="PATRIC" id="fig|1183438.3.peg.973"/>
<organism evidence="1 2">
    <name type="scientific">Gloeobacter kilaueensis (strain ATCC BAA-2537 / CCAP 1431/1 / ULC 316 / JS1)</name>
    <dbReference type="NCBI Taxonomy" id="1183438"/>
    <lineage>
        <taxon>Bacteria</taxon>
        <taxon>Bacillati</taxon>
        <taxon>Cyanobacteriota</taxon>
        <taxon>Cyanophyceae</taxon>
        <taxon>Gloeobacterales</taxon>
        <taxon>Gloeobacteraceae</taxon>
        <taxon>Gloeobacter</taxon>
    </lineage>
</organism>
<evidence type="ECO:0000313" key="2">
    <source>
        <dbReference type="Proteomes" id="UP000017396"/>
    </source>
</evidence>
<dbReference type="AlphaFoldDB" id="U5QHX2"/>